<evidence type="ECO:0000259" key="7">
    <source>
        <dbReference type="PROSITE" id="PS50217"/>
    </source>
</evidence>
<accession>A0A8J7NR48</accession>
<feature type="region of interest" description="Disordered" evidence="6">
    <location>
        <begin position="1"/>
        <end position="23"/>
    </location>
</feature>
<dbReference type="PANTHER" id="PTHR15284">
    <property type="entry name" value="NUCLEAR FACTOR INTERLEUKIN-3-REGULATED PROTEIN"/>
    <property type="match status" value="1"/>
</dbReference>
<reference evidence="8" key="1">
    <citation type="journal article" date="2021" name="Cell">
        <title>Tracing the genetic footprints of vertebrate landing in non-teleost ray-finned fishes.</title>
        <authorList>
            <person name="Bi X."/>
            <person name="Wang K."/>
            <person name="Yang L."/>
            <person name="Pan H."/>
            <person name="Jiang H."/>
            <person name="Wei Q."/>
            <person name="Fang M."/>
            <person name="Yu H."/>
            <person name="Zhu C."/>
            <person name="Cai Y."/>
            <person name="He Y."/>
            <person name="Gan X."/>
            <person name="Zeng H."/>
            <person name="Yu D."/>
            <person name="Zhu Y."/>
            <person name="Jiang H."/>
            <person name="Qiu Q."/>
            <person name="Yang H."/>
            <person name="Zhang Y.E."/>
            <person name="Wang W."/>
            <person name="Zhu M."/>
            <person name="He S."/>
            <person name="Zhang G."/>
        </authorList>
    </citation>
    <scope>NUCLEOTIDE SEQUENCE</scope>
    <source>
        <strain evidence="8">Allg_001</strain>
    </source>
</reference>
<feature type="non-terminal residue" evidence="8">
    <location>
        <position position="1"/>
    </location>
</feature>
<evidence type="ECO:0000256" key="5">
    <source>
        <dbReference type="ARBA" id="ARBA00023242"/>
    </source>
</evidence>
<dbReference type="GO" id="GO:0007623">
    <property type="term" value="P:circadian rhythm"/>
    <property type="evidence" value="ECO:0007669"/>
    <property type="project" value="TreeGrafter"/>
</dbReference>
<dbReference type="Gene3D" id="1.20.5.170">
    <property type="match status" value="1"/>
</dbReference>
<dbReference type="PROSITE" id="PS50217">
    <property type="entry name" value="BZIP"/>
    <property type="match status" value="1"/>
</dbReference>
<dbReference type="InterPro" id="IPR047229">
    <property type="entry name" value="NFIL3-like"/>
</dbReference>
<proteinExistence type="inferred from homology"/>
<evidence type="ECO:0000256" key="6">
    <source>
        <dbReference type="SAM" id="MobiDB-lite"/>
    </source>
</evidence>
<evidence type="ECO:0000313" key="9">
    <source>
        <dbReference type="Proteomes" id="UP000736164"/>
    </source>
</evidence>
<keyword evidence="3" id="KW-0238">DNA-binding</keyword>
<organism evidence="8 9">
    <name type="scientific">Atractosteus spatula</name>
    <name type="common">Alligator gar</name>
    <name type="synonym">Lepisosteus spatula</name>
    <dbReference type="NCBI Taxonomy" id="7917"/>
    <lineage>
        <taxon>Eukaryota</taxon>
        <taxon>Metazoa</taxon>
        <taxon>Chordata</taxon>
        <taxon>Craniata</taxon>
        <taxon>Vertebrata</taxon>
        <taxon>Euteleostomi</taxon>
        <taxon>Actinopterygii</taxon>
        <taxon>Neopterygii</taxon>
        <taxon>Holostei</taxon>
        <taxon>Semionotiformes</taxon>
        <taxon>Lepisosteidae</taxon>
        <taxon>Atractosteus</taxon>
    </lineage>
</organism>
<dbReference type="SUPFAM" id="SSF57959">
    <property type="entry name" value="Leucine zipper domain"/>
    <property type="match status" value="1"/>
</dbReference>
<comment type="similarity">
    <text evidence="1">Belongs to the bZIP family. NFIL3 subfamily.</text>
</comment>
<keyword evidence="2" id="KW-0805">Transcription regulation</keyword>
<keyword evidence="9" id="KW-1185">Reference proteome</keyword>
<dbReference type="AlphaFoldDB" id="A0A8J7NR48"/>
<dbReference type="FunFam" id="1.20.5.170:FF:000025">
    <property type="entry name" value="nuclear factor interleukin-3-regulated protein-like"/>
    <property type="match status" value="1"/>
</dbReference>
<dbReference type="PROSITE" id="PS00036">
    <property type="entry name" value="BZIP_BASIC"/>
    <property type="match status" value="1"/>
</dbReference>
<dbReference type="EMBL" id="JAAWVO010039630">
    <property type="protein sequence ID" value="MBN3318344.1"/>
    <property type="molecule type" value="Genomic_DNA"/>
</dbReference>
<protein>
    <submittedName>
        <fullName evidence="8">NFIL3 protein</fullName>
    </submittedName>
</protein>
<evidence type="ECO:0000313" key="8">
    <source>
        <dbReference type="EMBL" id="MBN3318344.1"/>
    </source>
</evidence>
<keyword evidence="4" id="KW-0804">Transcription</keyword>
<keyword evidence="5" id="KW-0539">Nucleus</keyword>
<dbReference type="Pfam" id="PF07716">
    <property type="entry name" value="bZIP_2"/>
    <property type="match status" value="1"/>
</dbReference>
<feature type="region of interest" description="Disordered" evidence="6">
    <location>
        <begin position="326"/>
        <end position="348"/>
    </location>
</feature>
<feature type="domain" description="BZIP" evidence="7">
    <location>
        <begin position="63"/>
        <end position="120"/>
    </location>
</feature>
<evidence type="ECO:0000256" key="2">
    <source>
        <dbReference type="ARBA" id="ARBA00023015"/>
    </source>
</evidence>
<sequence length="552" mass="61752">MSSPTVSPLSQESGGTPWSCTQNPRSPCSFLARSFLGLKSHSTTGGDSGSRRKREFTPDDQKDSTYWVKRRRNNEAARRSRQRRRMEEFLLETRAVELLRENEKLKAALSAVRYRFNNMRDTTEIPEARFPTQNLSKHLLQHTATNPAHHEVTEIHSPTASPLLTNYVVSKPLFRDRFQHCSSLVNVSAVSNHDTFRVLSEDTASNLHLQSGFSADVHNFGAPAPTRCAPVLNDDYRFLKRNDPGLGHSTLSSGVKSCDSFDFPTGNRRFEDLNKTCISSNAITAPLDVHATNDDAPESHTLQESANGGEMHLHKDVPQDIHAKISSQDFRQSQGCESLSSEEGTKNNASATDKLNWIENLPFLPHKLRLKVISTQRCKVIPLRNQNTAIVKVAEAERVHLYPDTGIRCLSGAEDKNKPHDESKLKNSAFQGNKSGNEEDRVLNCSLTSSEHFIPPGEQGGPLDCVEPNLVNDKIENHLSPLFSREFPSQGFHHDGREYQRAQSDASWFLKCPAKDTRDKAEAGHLRNQLASLCAEVAHLKQMLLAKSPVYF</sequence>
<comment type="caution">
    <text evidence="8">The sequence shown here is derived from an EMBL/GenBank/DDBJ whole genome shotgun (WGS) entry which is preliminary data.</text>
</comment>
<feature type="compositionally biased region" description="Basic and acidic residues" evidence="6">
    <location>
        <begin position="413"/>
        <end position="425"/>
    </location>
</feature>
<dbReference type="GO" id="GO:0003700">
    <property type="term" value="F:DNA-binding transcription factor activity"/>
    <property type="evidence" value="ECO:0007669"/>
    <property type="project" value="InterPro"/>
</dbReference>
<name>A0A8J7NR48_ATRSP</name>
<evidence type="ECO:0000256" key="3">
    <source>
        <dbReference type="ARBA" id="ARBA00023125"/>
    </source>
</evidence>
<dbReference type="GO" id="GO:0003677">
    <property type="term" value="F:DNA binding"/>
    <property type="evidence" value="ECO:0007669"/>
    <property type="project" value="UniProtKB-KW"/>
</dbReference>
<dbReference type="InterPro" id="IPR046347">
    <property type="entry name" value="bZIP_sf"/>
</dbReference>
<feature type="region of interest" description="Disordered" evidence="6">
    <location>
        <begin position="413"/>
        <end position="437"/>
    </location>
</feature>
<dbReference type="SMART" id="SM00338">
    <property type="entry name" value="BRLZ"/>
    <property type="match status" value="1"/>
</dbReference>
<dbReference type="PANTHER" id="PTHR15284:SF0">
    <property type="entry name" value="GH23983P"/>
    <property type="match status" value="1"/>
</dbReference>
<dbReference type="Proteomes" id="UP000736164">
    <property type="component" value="Unassembled WGS sequence"/>
</dbReference>
<evidence type="ECO:0000256" key="1">
    <source>
        <dbReference type="ARBA" id="ARBA00006079"/>
    </source>
</evidence>
<feature type="region of interest" description="Disordered" evidence="6">
    <location>
        <begin position="39"/>
        <end position="61"/>
    </location>
</feature>
<feature type="compositionally biased region" description="Polar residues" evidence="6">
    <location>
        <begin position="426"/>
        <end position="435"/>
    </location>
</feature>
<gene>
    <name evidence="8" type="primary">Nfil3_3</name>
    <name evidence="8" type="ORF">GTO95_0015483</name>
</gene>
<dbReference type="GO" id="GO:0005634">
    <property type="term" value="C:nucleus"/>
    <property type="evidence" value="ECO:0007669"/>
    <property type="project" value="TreeGrafter"/>
</dbReference>
<evidence type="ECO:0000256" key="4">
    <source>
        <dbReference type="ARBA" id="ARBA00023163"/>
    </source>
</evidence>
<feature type="non-terminal residue" evidence="8">
    <location>
        <position position="552"/>
    </location>
</feature>
<dbReference type="InterPro" id="IPR004827">
    <property type="entry name" value="bZIP"/>
</dbReference>